<feature type="transmembrane region" description="Helical" evidence="1">
    <location>
        <begin position="116"/>
        <end position="138"/>
    </location>
</feature>
<keyword evidence="1" id="KW-1133">Transmembrane helix</keyword>
<proteinExistence type="predicted"/>
<dbReference type="AlphaFoldDB" id="A0A552WJC2"/>
<sequence>MSRTNAIALICTLLLAVLAIGDALAYPLTGVSLASDRNGTGSHLEGPLWEGLVNVIHGIAYLAPVLVLLTVARHVFHRRPWRQVLRWLSVVGMTLMGVGFLFSALLPGFAVDLIEMFLGVGFLVTLVVPGALGVTLLVQGDRSPSAWLLAAAPVALVAAFALDAFGSPWAHPGYGEALGYCGYALLGWRSTVSVGRNEQRAHGVAPREPSDSIA</sequence>
<evidence type="ECO:0008006" key="4">
    <source>
        <dbReference type="Google" id="ProtNLM"/>
    </source>
</evidence>
<protein>
    <recommendedName>
        <fullName evidence="4">DUF998 domain-containing protein</fullName>
    </recommendedName>
</protein>
<dbReference type="Proteomes" id="UP000318693">
    <property type="component" value="Unassembled WGS sequence"/>
</dbReference>
<organism evidence="2 3">
    <name type="scientific">Georgenia yuyongxinii</name>
    <dbReference type="NCBI Taxonomy" id="2589797"/>
    <lineage>
        <taxon>Bacteria</taxon>
        <taxon>Bacillati</taxon>
        <taxon>Actinomycetota</taxon>
        <taxon>Actinomycetes</taxon>
        <taxon>Micrococcales</taxon>
        <taxon>Bogoriellaceae</taxon>
        <taxon>Georgenia</taxon>
    </lineage>
</organism>
<name>A0A552WJC2_9MICO</name>
<gene>
    <name evidence="2" type="ORF">FJ693_19950</name>
</gene>
<evidence type="ECO:0000313" key="3">
    <source>
        <dbReference type="Proteomes" id="UP000318693"/>
    </source>
</evidence>
<dbReference type="EMBL" id="VJXR01000130">
    <property type="protein sequence ID" value="TRW42855.1"/>
    <property type="molecule type" value="Genomic_DNA"/>
</dbReference>
<comment type="caution">
    <text evidence="2">The sequence shown here is derived from an EMBL/GenBank/DDBJ whole genome shotgun (WGS) entry which is preliminary data.</text>
</comment>
<accession>A0A552WJC2</accession>
<evidence type="ECO:0000313" key="2">
    <source>
        <dbReference type="EMBL" id="TRW42855.1"/>
    </source>
</evidence>
<feature type="transmembrane region" description="Helical" evidence="1">
    <location>
        <begin position="84"/>
        <end position="110"/>
    </location>
</feature>
<dbReference type="RefSeq" id="WP_143420174.1">
    <property type="nucleotide sequence ID" value="NZ_VJXR01000130.1"/>
</dbReference>
<keyword evidence="3" id="KW-1185">Reference proteome</keyword>
<feature type="transmembrane region" description="Helical" evidence="1">
    <location>
        <begin position="49"/>
        <end position="72"/>
    </location>
</feature>
<feature type="transmembrane region" description="Helical" evidence="1">
    <location>
        <begin position="145"/>
        <end position="165"/>
    </location>
</feature>
<keyword evidence="1" id="KW-0472">Membrane</keyword>
<reference evidence="2 3" key="1">
    <citation type="submission" date="2019-07" db="EMBL/GenBank/DDBJ databases">
        <title>Georgenia wutianyii sp. nov. and Georgenia *** sp. nov. isolated from plateau pika (Ochotona curzoniae) in the Qinghai-Tibet plateau of China.</title>
        <authorList>
            <person name="Tian Z."/>
        </authorList>
    </citation>
    <scope>NUCLEOTIDE SEQUENCE [LARGE SCALE GENOMIC DNA]</scope>
    <source>
        <strain evidence="2 3">Z446</strain>
    </source>
</reference>
<keyword evidence="1" id="KW-0812">Transmembrane</keyword>
<evidence type="ECO:0000256" key="1">
    <source>
        <dbReference type="SAM" id="Phobius"/>
    </source>
</evidence>